<dbReference type="AlphaFoldDB" id="A0A9X3MXU6"/>
<name>A0A9X3MXU6_9ACTN</name>
<dbReference type="PANTHER" id="PTHR42718">
    <property type="entry name" value="MAJOR FACILITATOR SUPERFAMILY MULTIDRUG TRANSPORTER MFSC"/>
    <property type="match status" value="1"/>
</dbReference>
<dbReference type="Gene3D" id="1.20.1250.20">
    <property type="entry name" value="MFS general substrate transporter like domains"/>
    <property type="match status" value="1"/>
</dbReference>
<evidence type="ECO:0000259" key="9">
    <source>
        <dbReference type="PROSITE" id="PS50850"/>
    </source>
</evidence>
<feature type="transmembrane region" description="Helical" evidence="8">
    <location>
        <begin position="71"/>
        <end position="94"/>
    </location>
</feature>
<evidence type="ECO:0000313" key="11">
    <source>
        <dbReference type="Proteomes" id="UP001149140"/>
    </source>
</evidence>
<evidence type="ECO:0000256" key="4">
    <source>
        <dbReference type="ARBA" id="ARBA00022692"/>
    </source>
</evidence>
<evidence type="ECO:0000256" key="8">
    <source>
        <dbReference type="SAM" id="Phobius"/>
    </source>
</evidence>
<feature type="transmembrane region" description="Helical" evidence="8">
    <location>
        <begin position="130"/>
        <end position="149"/>
    </location>
</feature>
<dbReference type="PROSITE" id="PS50850">
    <property type="entry name" value="MFS"/>
    <property type="match status" value="1"/>
</dbReference>
<dbReference type="PANTHER" id="PTHR42718:SF42">
    <property type="entry name" value="EXPORT PROTEIN"/>
    <property type="match status" value="1"/>
</dbReference>
<dbReference type="EMBL" id="JAPDOD010000037">
    <property type="protein sequence ID" value="MDA0164770.1"/>
    <property type="molecule type" value="Genomic_DNA"/>
</dbReference>
<keyword evidence="3" id="KW-1003">Cell membrane</keyword>
<dbReference type="Pfam" id="PF07690">
    <property type="entry name" value="MFS_1"/>
    <property type="match status" value="1"/>
</dbReference>
<feature type="region of interest" description="Disordered" evidence="7">
    <location>
        <begin position="480"/>
        <end position="500"/>
    </location>
</feature>
<dbReference type="InterPro" id="IPR004638">
    <property type="entry name" value="EmrB-like"/>
</dbReference>
<feature type="domain" description="Major facilitator superfamily (MFS) profile" evidence="9">
    <location>
        <begin position="2"/>
        <end position="467"/>
    </location>
</feature>
<keyword evidence="2" id="KW-0813">Transport</keyword>
<evidence type="ECO:0000256" key="6">
    <source>
        <dbReference type="ARBA" id="ARBA00023136"/>
    </source>
</evidence>
<feature type="transmembrane region" description="Helical" evidence="8">
    <location>
        <begin position="41"/>
        <end position="59"/>
    </location>
</feature>
<feature type="transmembrane region" description="Helical" evidence="8">
    <location>
        <begin position="287"/>
        <end position="306"/>
    </location>
</feature>
<organism evidence="10 11">
    <name type="scientific">Solirubrobacter ginsenosidimutans</name>
    <dbReference type="NCBI Taxonomy" id="490573"/>
    <lineage>
        <taxon>Bacteria</taxon>
        <taxon>Bacillati</taxon>
        <taxon>Actinomycetota</taxon>
        <taxon>Thermoleophilia</taxon>
        <taxon>Solirubrobacterales</taxon>
        <taxon>Solirubrobacteraceae</taxon>
        <taxon>Solirubrobacter</taxon>
    </lineage>
</organism>
<evidence type="ECO:0000256" key="1">
    <source>
        <dbReference type="ARBA" id="ARBA00004651"/>
    </source>
</evidence>
<dbReference type="SUPFAM" id="SSF103473">
    <property type="entry name" value="MFS general substrate transporter"/>
    <property type="match status" value="2"/>
</dbReference>
<keyword evidence="4 8" id="KW-0812">Transmembrane</keyword>
<evidence type="ECO:0000256" key="3">
    <source>
        <dbReference type="ARBA" id="ARBA00022475"/>
    </source>
</evidence>
<reference evidence="10" key="1">
    <citation type="submission" date="2022-10" db="EMBL/GenBank/DDBJ databases">
        <title>The WGS of Solirubrobacter ginsenosidimutans DSM 21036.</title>
        <authorList>
            <person name="Jiang Z."/>
        </authorList>
    </citation>
    <scope>NUCLEOTIDE SEQUENCE</scope>
    <source>
        <strain evidence="10">DSM 21036</strain>
    </source>
</reference>
<dbReference type="GO" id="GO:0022857">
    <property type="term" value="F:transmembrane transporter activity"/>
    <property type="evidence" value="ECO:0007669"/>
    <property type="project" value="InterPro"/>
</dbReference>
<dbReference type="CDD" id="cd17321">
    <property type="entry name" value="MFS_MMR_MDR_like"/>
    <property type="match status" value="1"/>
</dbReference>
<dbReference type="InterPro" id="IPR020846">
    <property type="entry name" value="MFS_dom"/>
</dbReference>
<comment type="caution">
    <text evidence="10">The sequence shown here is derived from an EMBL/GenBank/DDBJ whole genome shotgun (WGS) entry which is preliminary data.</text>
</comment>
<proteinExistence type="predicted"/>
<feature type="transmembrane region" description="Helical" evidence="8">
    <location>
        <begin position="220"/>
        <end position="236"/>
    </location>
</feature>
<feature type="transmembrane region" description="Helical" evidence="8">
    <location>
        <begin position="257"/>
        <end position="281"/>
    </location>
</feature>
<feature type="transmembrane region" description="Helical" evidence="8">
    <location>
        <begin position="350"/>
        <end position="373"/>
    </location>
</feature>
<feature type="transmembrane region" description="Helical" evidence="8">
    <location>
        <begin position="100"/>
        <end position="118"/>
    </location>
</feature>
<feature type="transmembrane region" description="Helical" evidence="8">
    <location>
        <begin position="318"/>
        <end position="338"/>
    </location>
</feature>
<protein>
    <submittedName>
        <fullName evidence="10">MFS transporter</fullName>
    </submittedName>
</protein>
<feature type="transmembrane region" description="Helical" evidence="8">
    <location>
        <begin position="440"/>
        <end position="461"/>
    </location>
</feature>
<dbReference type="RefSeq" id="WP_270044020.1">
    <property type="nucleotide sequence ID" value="NZ_JAPDOD010000037.1"/>
</dbReference>
<comment type="subcellular location">
    <subcellularLocation>
        <location evidence="1">Cell membrane</location>
        <topology evidence="1">Multi-pass membrane protein</topology>
    </subcellularLocation>
</comment>
<gene>
    <name evidence="10" type="ORF">OM076_31165</name>
</gene>
<sequence length="500" mass="51864">MALAAAIMGSFVAGLDATVVNVALPSIREDLGGGLAGQQWVSNAYLLTLGSLILVAGSLGDLYGERRVFSIGVAGFGVVSMICALAPTIEVLIAGRALQGVFGALLTPSALAVIISAFPPEERGAAIGSWTAWSGIAMVIGPLAGGWLVDTASWRWIFAINVPFVLATLVLVAIAVPGRTGARRNVQLDWLGAVLTVFGLAGPVLALIRQPVVGWSSPEVWAVGLGGIALLVLFVLHERRTPQPMLPLELFKRRNFAVGNIQTFSMYGGLGAMFFFLTLFLQQVAGYEALEAGIATLPTTLVMFSLSKRAGRLADRYGPRYFMGIGPLVAAVGIALLQRVDQDISYWTELFPALLIFSLGLVATVTPLTATVLADADERNAGIASGVNNAVARIAGLLCVAAIGAVVSAVYASDMTGTDVTDTLAVIPGMPQSVDASVHAFHVGVGVCAVLVALGGVLGLVGIRNPRREIRCEDCASGALSVQSPHPTSPIDREPAAATG</sequence>
<evidence type="ECO:0000256" key="2">
    <source>
        <dbReference type="ARBA" id="ARBA00022448"/>
    </source>
</evidence>
<keyword evidence="11" id="KW-1185">Reference proteome</keyword>
<evidence type="ECO:0000256" key="5">
    <source>
        <dbReference type="ARBA" id="ARBA00022989"/>
    </source>
</evidence>
<feature type="compositionally biased region" description="Basic and acidic residues" evidence="7">
    <location>
        <begin position="491"/>
        <end position="500"/>
    </location>
</feature>
<accession>A0A9X3MXU6</accession>
<feature type="transmembrane region" description="Helical" evidence="8">
    <location>
        <begin position="155"/>
        <end position="176"/>
    </location>
</feature>
<dbReference type="Proteomes" id="UP001149140">
    <property type="component" value="Unassembled WGS sequence"/>
</dbReference>
<keyword evidence="5 8" id="KW-1133">Transmembrane helix</keyword>
<feature type="transmembrane region" description="Helical" evidence="8">
    <location>
        <begin position="188"/>
        <end position="208"/>
    </location>
</feature>
<dbReference type="Gene3D" id="1.20.1720.10">
    <property type="entry name" value="Multidrug resistance protein D"/>
    <property type="match status" value="1"/>
</dbReference>
<dbReference type="GO" id="GO:0005886">
    <property type="term" value="C:plasma membrane"/>
    <property type="evidence" value="ECO:0007669"/>
    <property type="project" value="UniProtKB-SubCell"/>
</dbReference>
<dbReference type="NCBIfam" id="TIGR00711">
    <property type="entry name" value="efflux_EmrB"/>
    <property type="match status" value="1"/>
</dbReference>
<evidence type="ECO:0000256" key="7">
    <source>
        <dbReference type="SAM" id="MobiDB-lite"/>
    </source>
</evidence>
<dbReference type="InterPro" id="IPR011701">
    <property type="entry name" value="MFS"/>
</dbReference>
<keyword evidence="6 8" id="KW-0472">Membrane</keyword>
<evidence type="ECO:0000313" key="10">
    <source>
        <dbReference type="EMBL" id="MDA0164770.1"/>
    </source>
</evidence>
<feature type="transmembrane region" description="Helical" evidence="8">
    <location>
        <begin position="394"/>
        <end position="412"/>
    </location>
</feature>
<dbReference type="InterPro" id="IPR036259">
    <property type="entry name" value="MFS_trans_sf"/>
</dbReference>